<dbReference type="Gene3D" id="3.40.50.150">
    <property type="entry name" value="Vaccinia Virus protein VP39"/>
    <property type="match status" value="1"/>
</dbReference>
<dbReference type="GO" id="GO:0031515">
    <property type="term" value="C:tRNA (m1A) methyltransferase complex"/>
    <property type="evidence" value="ECO:0007669"/>
    <property type="project" value="UniProtKB-UniRule"/>
</dbReference>
<keyword evidence="1 5" id="KW-0489">Methyltransferase</keyword>
<dbReference type="EC" id="2.1.1.220" evidence="5"/>
<proteinExistence type="inferred from homology"/>
<evidence type="ECO:0000259" key="7">
    <source>
        <dbReference type="Pfam" id="PF08704"/>
    </source>
</evidence>
<keyword evidence="3 5" id="KW-0949">S-adenosyl-L-methionine</keyword>
<evidence type="ECO:0000256" key="4">
    <source>
        <dbReference type="ARBA" id="ARBA00022694"/>
    </source>
</evidence>
<dbReference type="InterPro" id="IPR049470">
    <property type="entry name" value="TRM61_C"/>
</dbReference>
<comment type="catalytic activity">
    <reaction evidence="5">
        <text>adenosine(58) in tRNA + S-adenosyl-L-methionine = N(1)-methyladenosine(58) in tRNA + S-adenosyl-L-homocysteine + H(+)</text>
        <dbReference type="Rhea" id="RHEA:43152"/>
        <dbReference type="Rhea" id="RHEA-COMP:10365"/>
        <dbReference type="Rhea" id="RHEA-COMP:10366"/>
        <dbReference type="ChEBI" id="CHEBI:15378"/>
        <dbReference type="ChEBI" id="CHEBI:57856"/>
        <dbReference type="ChEBI" id="CHEBI:59789"/>
        <dbReference type="ChEBI" id="CHEBI:74411"/>
        <dbReference type="ChEBI" id="CHEBI:74491"/>
        <dbReference type="EC" id="2.1.1.220"/>
    </reaction>
</comment>
<dbReference type="GO" id="GO:0160107">
    <property type="term" value="F:tRNA (adenine(58)-N1)-methyltransferase activity"/>
    <property type="evidence" value="ECO:0007669"/>
    <property type="project" value="UniProtKB-EC"/>
</dbReference>
<name>A0A261EVS6_9BIFI</name>
<dbReference type="Proteomes" id="UP000216004">
    <property type="component" value="Unassembled WGS sequence"/>
</dbReference>
<feature type="binding site" evidence="6">
    <location>
        <position position="226"/>
    </location>
    <ligand>
        <name>S-adenosyl-L-methionine</name>
        <dbReference type="ChEBI" id="CHEBI:59789"/>
    </ligand>
</feature>
<dbReference type="Pfam" id="PF08704">
    <property type="entry name" value="GCD14"/>
    <property type="match status" value="1"/>
</dbReference>
<evidence type="ECO:0000256" key="5">
    <source>
        <dbReference type="PIRNR" id="PIRNR017269"/>
    </source>
</evidence>
<dbReference type="OrthoDB" id="9781391at2"/>
<dbReference type="Gene3D" id="3.10.330.20">
    <property type="match status" value="1"/>
</dbReference>
<dbReference type="EMBL" id="MWWS01000002">
    <property type="protein sequence ID" value="OZG50935.1"/>
    <property type="molecule type" value="Genomic_DNA"/>
</dbReference>
<dbReference type="PANTHER" id="PTHR12133:SF1">
    <property type="entry name" value="TRNA (ADENINE(58)-N(1))-METHYLTRANSFERASE, MITOCHONDRIAL"/>
    <property type="match status" value="1"/>
</dbReference>
<accession>A0A261EVS6</accession>
<organism evidence="8 9">
    <name type="scientific">Bombiscardovia coagulans</name>
    <dbReference type="NCBI Taxonomy" id="686666"/>
    <lineage>
        <taxon>Bacteria</taxon>
        <taxon>Bacillati</taxon>
        <taxon>Actinomycetota</taxon>
        <taxon>Actinomycetes</taxon>
        <taxon>Bifidobacteriales</taxon>
        <taxon>Bifidobacteriaceae</taxon>
        <taxon>Bombiscardovia</taxon>
    </lineage>
</organism>
<feature type="binding site" evidence="6">
    <location>
        <position position="177"/>
    </location>
    <ligand>
        <name>S-adenosyl-L-methionine</name>
        <dbReference type="ChEBI" id="CHEBI:59789"/>
    </ligand>
</feature>
<comment type="function">
    <text evidence="5">Catalyzes the S-adenosyl-L-methionine-dependent formation of N(1)-methyladenine at position 58 (m1A58) in tRNA.</text>
</comment>
<dbReference type="InterPro" id="IPR029063">
    <property type="entry name" value="SAM-dependent_MTases_sf"/>
</dbReference>
<dbReference type="Pfam" id="PF14801">
    <property type="entry name" value="TrmI-like_N"/>
    <property type="match status" value="1"/>
</dbReference>
<keyword evidence="4 5" id="KW-0819">tRNA processing</keyword>
<gene>
    <name evidence="8" type="ORF">BOCO_0121</name>
</gene>
<evidence type="ECO:0000256" key="2">
    <source>
        <dbReference type="ARBA" id="ARBA00022679"/>
    </source>
</evidence>
<dbReference type="RefSeq" id="WP_094722178.1">
    <property type="nucleotide sequence ID" value="NZ_MWWS01000002.1"/>
</dbReference>
<dbReference type="PANTHER" id="PTHR12133">
    <property type="entry name" value="TRNA (ADENINE(58)-N(1))-METHYLTRANSFERASE"/>
    <property type="match status" value="1"/>
</dbReference>
<evidence type="ECO:0000313" key="8">
    <source>
        <dbReference type="EMBL" id="OZG50935.1"/>
    </source>
</evidence>
<dbReference type="CDD" id="cd02440">
    <property type="entry name" value="AdoMet_MTases"/>
    <property type="match status" value="1"/>
</dbReference>
<sequence length="382" mass="42564">MRRGPVRAGEKVQLTDRKGKMLTLMLEVGAVTQTHRGFLAHDRLIGQEEGSIVTTLSAQELQTVQDQSENAVNVSRDSPKPEEALYVQERDLQRKPWKAARSQGGWQFTLMRPRLNDFILSMPRGAQIMYPKDIAQVLSIGDIRSGMRVLESGAGSGAMSIALLDAVGAEGSVTTVEIRPEFARVAEGNATVYFGGKPSWWELLVGSFDQVVMNLPVHSFDRVVLDMLDPWNRISAAWQVLAPGGVFTAYVTTTTQLSRLSEALRASCMWTEPEILETFERSWKSDGLAVRPQHEMIGHTGFLLVSRAMAADNTALRRRNHAAKDTYADIDNRSDDSDSQHVPSDDASLAQLELRDISDRKLRKVLRDLQHQEQQVRAGNLE</sequence>
<comment type="subunit">
    <text evidence="5">Homotetramer composed of a dimer of dimers.</text>
</comment>
<feature type="domain" description="tRNA (adenine(58)-N(1))-methyltransferase catalytic subunit TRM61 C-terminal" evidence="7">
    <location>
        <begin position="118"/>
        <end position="284"/>
    </location>
</feature>
<comment type="similarity">
    <text evidence="5">Belongs to the class I-like SAM-binding methyltransferase superfamily. TRM61 family.</text>
</comment>
<reference evidence="8 9" key="1">
    <citation type="journal article" date="2017" name="BMC Genomics">
        <title>Comparative genomic and phylogenomic analyses of the Bifidobacteriaceae family.</title>
        <authorList>
            <person name="Lugli G.A."/>
            <person name="Milani C."/>
            <person name="Turroni F."/>
            <person name="Duranti S."/>
            <person name="Mancabelli L."/>
            <person name="Mangifesta M."/>
            <person name="Ferrario C."/>
            <person name="Modesto M."/>
            <person name="Mattarelli P."/>
            <person name="Jiri K."/>
            <person name="van Sinderen D."/>
            <person name="Ventura M."/>
        </authorList>
    </citation>
    <scope>NUCLEOTIDE SEQUENCE [LARGE SCALE GENOMIC DNA]</scope>
    <source>
        <strain evidence="8 9">DSM 22924</strain>
    </source>
</reference>
<dbReference type="AlphaFoldDB" id="A0A261EVS6"/>
<dbReference type="GO" id="GO:0030488">
    <property type="term" value="P:tRNA methylation"/>
    <property type="evidence" value="ECO:0007669"/>
    <property type="project" value="InterPro"/>
</dbReference>
<evidence type="ECO:0000256" key="1">
    <source>
        <dbReference type="ARBA" id="ARBA00022603"/>
    </source>
</evidence>
<protein>
    <recommendedName>
        <fullName evidence="5">tRNA (adenine(58)-N(1))-methyltransferase TrmI</fullName>
        <ecNumber evidence="5">2.1.1.220</ecNumber>
    </recommendedName>
</protein>
<dbReference type="SUPFAM" id="SSF53335">
    <property type="entry name" value="S-adenosyl-L-methionine-dependent methyltransferases"/>
    <property type="match status" value="1"/>
</dbReference>
<evidence type="ECO:0000256" key="3">
    <source>
        <dbReference type="ARBA" id="ARBA00022691"/>
    </source>
</evidence>
<keyword evidence="2 5" id="KW-0808">Transferase</keyword>
<evidence type="ECO:0000256" key="6">
    <source>
        <dbReference type="PIRSR" id="PIRSR017269-1"/>
    </source>
</evidence>
<dbReference type="InterPro" id="IPR014816">
    <property type="entry name" value="tRNA_MeTrfase_Gcd14"/>
</dbReference>
<dbReference type="PIRSF" id="PIRSF017269">
    <property type="entry name" value="GCD14"/>
    <property type="match status" value="1"/>
</dbReference>
<keyword evidence="9" id="KW-1185">Reference proteome</keyword>
<evidence type="ECO:0000313" key="9">
    <source>
        <dbReference type="Proteomes" id="UP000216004"/>
    </source>
</evidence>
<comment type="caution">
    <text evidence="8">The sequence shown here is derived from an EMBL/GenBank/DDBJ whole genome shotgun (WGS) entry which is preliminary data.</text>
</comment>
<dbReference type="PROSITE" id="PS51620">
    <property type="entry name" value="SAM_TRM61"/>
    <property type="match status" value="1"/>
</dbReference>